<dbReference type="GO" id="GO:0003723">
    <property type="term" value="F:RNA binding"/>
    <property type="evidence" value="ECO:0007669"/>
    <property type="project" value="UniProtKB-UniRule"/>
</dbReference>
<evidence type="ECO:0000256" key="1">
    <source>
        <dbReference type="ARBA" id="ARBA00022884"/>
    </source>
</evidence>
<evidence type="ECO:0000313" key="5">
    <source>
        <dbReference type="EMBL" id="KDR11218.1"/>
    </source>
</evidence>
<evidence type="ECO:0000256" key="3">
    <source>
        <dbReference type="SAM" id="MobiDB-lite"/>
    </source>
</evidence>
<dbReference type="InterPro" id="IPR035979">
    <property type="entry name" value="RBD_domain_sf"/>
</dbReference>
<dbReference type="InterPro" id="IPR050441">
    <property type="entry name" value="RBM"/>
</dbReference>
<dbReference type="AlphaFoldDB" id="A0A067QNU6"/>
<dbReference type="Proteomes" id="UP000027135">
    <property type="component" value="Unassembled WGS sequence"/>
</dbReference>
<evidence type="ECO:0000259" key="4">
    <source>
        <dbReference type="PROSITE" id="PS50102"/>
    </source>
</evidence>
<dbReference type="Gene3D" id="3.30.70.330">
    <property type="match status" value="1"/>
</dbReference>
<dbReference type="CDD" id="cd00590">
    <property type="entry name" value="RRM_SF"/>
    <property type="match status" value="1"/>
</dbReference>
<gene>
    <name evidence="5" type="ORF">L798_15025</name>
</gene>
<dbReference type="PROSITE" id="PS50102">
    <property type="entry name" value="RRM"/>
    <property type="match status" value="1"/>
</dbReference>
<dbReference type="Pfam" id="PF00076">
    <property type="entry name" value="RRM_1"/>
    <property type="match status" value="1"/>
</dbReference>
<feature type="compositionally biased region" description="Polar residues" evidence="3">
    <location>
        <begin position="186"/>
        <end position="200"/>
    </location>
</feature>
<dbReference type="SUPFAM" id="SSF54928">
    <property type="entry name" value="RNA-binding domain, RBD"/>
    <property type="match status" value="1"/>
</dbReference>
<dbReference type="InterPro" id="IPR012677">
    <property type="entry name" value="Nucleotide-bd_a/b_plait_sf"/>
</dbReference>
<evidence type="ECO:0000256" key="2">
    <source>
        <dbReference type="PROSITE-ProRule" id="PRU00176"/>
    </source>
</evidence>
<feature type="region of interest" description="Disordered" evidence="3">
    <location>
        <begin position="137"/>
        <end position="208"/>
    </location>
</feature>
<dbReference type="InParanoid" id="A0A067QNU6"/>
<keyword evidence="1 2" id="KW-0694">RNA-binding</keyword>
<dbReference type="PANTHER" id="PTHR48034">
    <property type="entry name" value="TRANSFORMER-2 SEX-DETERMINING PROTEIN-RELATED"/>
    <property type="match status" value="1"/>
</dbReference>
<protein>
    <recommendedName>
        <fullName evidence="4">RRM domain-containing protein</fullName>
    </recommendedName>
</protein>
<keyword evidence="6" id="KW-1185">Reference proteome</keyword>
<organism evidence="5 6">
    <name type="scientific">Zootermopsis nevadensis</name>
    <name type="common">Dampwood termite</name>
    <dbReference type="NCBI Taxonomy" id="136037"/>
    <lineage>
        <taxon>Eukaryota</taxon>
        <taxon>Metazoa</taxon>
        <taxon>Ecdysozoa</taxon>
        <taxon>Arthropoda</taxon>
        <taxon>Hexapoda</taxon>
        <taxon>Insecta</taxon>
        <taxon>Pterygota</taxon>
        <taxon>Neoptera</taxon>
        <taxon>Polyneoptera</taxon>
        <taxon>Dictyoptera</taxon>
        <taxon>Blattodea</taxon>
        <taxon>Blattoidea</taxon>
        <taxon>Termitoidae</taxon>
        <taxon>Termopsidae</taxon>
        <taxon>Zootermopsis</taxon>
    </lineage>
</organism>
<sequence>MVSVAFSDFMVQLVEYMISKGKLDDDEHDDESSVSTEGPPVRKLCVGNISDRTSYSDLRRLFRQYGKVVDAYISRHLVTQERKKYGFVIFKYPEDALRVLKLKRGELRLHFRTLNVAPAYSWHQPVELPDGRVLWKSNSHGRKHDPCQEIDSPESQTHNKATTPSGSESTLDDEKESETVGGCDLPSQTSARGTVEQQQEGETKNGKVKRREVKGKCKIHILNDDCLMHIFSYLTTKERFRIEIGMLFSHMCV</sequence>
<proteinExistence type="predicted"/>
<name>A0A067QNU6_ZOONE</name>
<reference evidence="5 6" key="1">
    <citation type="journal article" date="2014" name="Nat. Commun.">
        <title>Molecular traces of alternative social organization in a termite genome.</title>
        <authorList>
            <person name="Terrapon N."/>
            <person name="Li C."/>
            <person name="Robertson H.M."/>
            <person name="Ji L."/>
            <person name="Meng X."/>
            <person name="Booth W."/>
            <person name="Chen Z."/>
            <person name="Childers C.P."/>
            <person name="Glastad K.M."/>
            <person name="Gokhale K."/>
            <person name="Gowin J."/>
            <person name="Gronenberg W."/>
            <person name="Hermansen R.A."/>
            <person name="Hu H."/>
            <person name="Hunt B.G."/>
            <person name="Huylmans A.K."/>
            <person name="Khalil S.M."/>
            <person name="Mitchell R.D."/>
            <person name="Munoz-Torres M.C."/>
            <person name="Mustard J.A."/>
            <person name="Pan H."/>
            <person name="Reese J.T."/>
            <person name="Scharf M.E."/>
            <person name="Sun F."/>
            <person name="Vogel H."/>
            <person name="Xiao J."/>
            <person name="Yang W."/>
            <person name="Yang Z."/>
            <person name="Yang Z."/>
            <person name="Zhou J."/>
            <person name="Zhu J."/>
            <person name="Brent C.S."/>
            <person name="Elsik C.G."/>
            <person name="Goodisman M.A."/>
            <person name="Liberles D.A."/>
            <person name="Roe R.M."/>
            <person name="Vargo E.L."/>
            <person name="Vilcinskas A."/>
            <person name="Wang J."/>
            <person name="Bornberg-Bauer E."/>
            <person name="Korb J."/>
            <person name="Zhang G."/>
            <person name="Liebig J."/>
        </authorList>
    </citation>
    <scope>NUCLEOTIDE SEQUENCE [LARGE SCALE GENOMIC DNA]</scope>
    <source>
        <tissue evidence="5">Whole organism</tissue>
    </source>
</reference>
<evidence type="ECO:0000313" key="6">
    <source>
        <dbReference type="Proteomes" id="UP000027135"/>
    </source>
</evidence>
<dbReference type="InterPro" id="IPR000504">
    <property type="entry name" value="RRM_dom"/>
</dbReference>
<dbReference type="SMART" id="SM00360">
    <property type="entry name" value="RRM"/>
    <property type="match status" value="1"/>
</dbReference>
<feature type="compositionally biased region" description="Polar residues" evidence="3">
    <location>
        <begin position="153"/>
        <end position="169"/>
    </location>
</feature>
<feature type="domain" description="RRM" evidence="4">
    <location>
        <begin position="42"/>
        <end position="121"/>
    </location>
</feature>
<dbReference type="EMBL" id="KK853111">
    <property type="protein sequence ID" value="KDR11218.1"/>
    <property type="molecule type" value="Genomic_DNA"/>
</dbReference>
<accession>A0A067QNU6</accession>
<dbReference type="STRING" id="136037.A0A067QNU6"/>